<organism evidence="1 2">
    <name type="scientific">Dyadobacter psychrotolerans</name>
    <dbReference type="NCBI Taxonomy" id="2541721"/>
    <lineage>
        <taxon>Bacteria</taxon>
        <taxon>Pseudomonadati</taxon>
        <taxon>Bacteroidota</taxon>
        <taxon>Cytophagia</taxon>
        <taxon>Cytophagales</taxon>
        <taxon>Spirosomataceae</taxon>
        <taxon>Dyadobacter</taxon>
    </lineage>
</organism>
<dbReference type="EMBL" id="SMFL01000004">
    <property type="protein sequence ID" value="TDE15276.1"/>
    <property type="molecule type" value="Genomic_DNA"/>
</dbReference>
<proteinExistence type="predicted"/>
<comment type="caution">
    <text evidence="1">The sequence shown here is derived from an EMBL/GenBank/DDBJ whole genome shotgun (WGS) entry which is preliminary data.</text>
</comment>
<dbReference type="RefSeq" id="WP_131958539.1">
    <property type="nucleotide sequence ID" value="NZ_SMFL01000004.1"/>
</dbReference>
<accession>A0A4R5DLY5</accession>
<keyword evidence="2" id="KW-1185">Reference proteome</keyword>
<name>A0A4R5DLY5_9BACT</name>
<evidence type="ECO:0000313" key="2">
    <source>
        <dbReference type="Proteomes" id="UP000294850"/>
    </source>
</evidence>
<protein>
    <submittedName>
        <fullName evidence="1">Uncharacterized protein</fullName>
    </submittedName>
</protein>
<evidence type="ECO:0000313" key="1">
    <source>
        <dbReference type="EMBL" id="TDE15276.1"/>
    </source>
</evidence>
<sequence length="78" mass="9030">MKKEIPKKATLRAVRAFSGNYVAKQNVKHLKAGEEIHLNVVTLMSVDKVMIFNNNSEKVPFFMTIYESQFSDYFTEIL</sequence>
<dbReference type="Proteomes" id="UP000294850">
    <property type="component" value="Unassembled WGS sequence"/>
</dbReference>
<dbReference type="AlphaFoldDB" id="A0A4R5DLY5"/>
<reference evidence="1 2" key="1">
    <citation type="submission" date="2019-03" db="EMBL/GenBank/DDBJ databases">
        <title>Dyadobacter AR-3-6 sp. nov., isolated from arctic soil.</title>
        <authorList>
            <person name="Chaudhary D.K."/>
        </authorList>
    </citation>
    <scope>NUCLEOTIDE SEQUENCE [LARGE SCALE GENOMIC DNA]</scope>
    <source>
        <strain evidence="1 2">AR-3-6</strain>
    </source>
</reference>
<gene>
    <name evidence="1" type="ORF">E0F88_12190</name>
</gene>